<reference evidence="1" key="1">
    <citation type="journal article" date="2014" name="Nat. Commun.">
        <title>The tobacco genome sequence and its comparison with those of tomato and potato.</title>
        <authorList>
            <person name="Sierro N."/>
            <person name="Battey J.N."/>
            <person name="Ouadi S."/>
            <person name="Bakaher N."/>
            <person name="Bovet L."/>
            <person name="Willig A."/>
            <person name="Goepfert S."/>
            <person name="Peitsch M.C."/>
            <person name="Ivanov N.V."/>
        </authorList>
    </citation>
    <scope>NUCLEOTIDE SEQUENCE [LARGE SCALE GENOMIC DNA]</scope>
</reference>
<evidence type="ECO:0000313" key="1">
    <source>
        <dbReference type="Proteomes" id="UP000790787"/>
    </source>
</evidence>
<gene>
    <name evidence="2" type="primary">LOC107789622</name>
</gene>
<sequence length="167" mass="18864">MPQQQLERASPEDLVQKQWERRDYFGVHPQKQEGYSFIGLHLLVGRVQAGDMDELARLADEYGSGEIRLTVEQNIIIPNIENSKIEALLKKPVLSTFSPDPPFLMKGLVAYTGNQFCGQTIIETKARSLKITEEVQQQVSLTKPVRMRWTGCPNTCAQVQVADIGFM</sequence>
<keyword evidence="1" id="KW-1185">Reference proteome</keyword>
<protein>
    <submittedName>
        <fullName evidence="2">Ferredoxin--nitrite reductase, chloroplastic-like</fullName>
    </submittedName>
</protein>
<organism evidence="1 2">
    <name type="scientific">Nicotiana tabacum</name>
    <name type="common">Common tobacco</name>
    <dbReference type="NCBI Taxonomy" id="4097"/>
    <lineage>
        <taxon>Eukaryota</taxon>
        <taxon>Viridiplantae</taxon>
        <taxon>Streptophyta</taxon>
        <taxon>Embryophyta</taxon>
        <taxon>Tracheophyta</taxon>
        <taxon>Spermatophyta</taxon>
        <taxon>Magnoliopsida</taxon>
        <taxon>eudicotyledons</taxon>
        <taxon>Gunneridae</taxon>
        <taxon>Pentapetalae</taxon>
        <taxon>asterids</taxon>
        <taxon>lamiids</taxon>
        <taxon>Solanales</taxon>
        <taxon>Solanaceae</taxon>
        <taxon>Nicotianoideae</taxon>
        <taxon>Nicotianeae</taxon>
        <taxon>Nicotiana</taxon>
    </lineage>
</organism>
<reference evidence="2" key="2">
    <citation type="submission" date="2025-08" db="UniProtKB">
        <authorList>
            <consortium name="RefSeq"/>
        </authorList>
    </citation>
    <scope>IDENTIFICATION</scope>
    <source>
        <tissue evidence="2">Leaf</tissue>
    </source>
</reference>
<dbReference type="Proteomes" id="UP000790787">
    <property type="component" value="Chromosome 5"/>
</dbReference>
<evidence type="ECO:0000313" key="2">
    <source>
        <dbReference type="RefSeq" id="XP_075108801.1"/>
    </source>
</evidence>
<dbReference type="RefSeq" id="XP_075108801.1">
    <property type="nucleotide sequence ID" value="XM_075252700.1"/>
</dbReference>
<name>A0AC58UH22_TOBAC</name>
<proteinExistence type="predicted"/>
<accession>A0AC58UH22</accession>